<protein>
    <submittedName>
        <fullName evidence="1">WbqC family protein</fullName>
    </submittedName>
</protein>
<dbReference type="EMBL" id="JBBKXZ010000002">
    <property type="protein sequence ID" value="MFD3394231.1"/>
    <property type="molecule type" value="Genomic_DNA"/>
</dbReference>
<sequence length="233" mass="26622">MAVAIMQPYFFPYLGYFQLVQAADHFVLYDDVMFIKKGWINRNRIWMQGQDFMFTIPLEKQSQNKTIRESNVAWNTEFPSKFLVQLRSAYKKAPHVDAIMTLIEGVLVEKPISLADLAGNSIQATWDYLGLTKKFYFSSELTVSTEIGRAERLIEITKSFGESVYINAANGKELYTKPSFAQKGIDLKFIQCELPAYAQGNGGAYLAGLSMIDVLMWNDIPRIREMLTCYTLD</sequence>
<evidence type="ECO:0000313" key="2">
    <source>
        <dbReference type="Proteomes" id="UP001598138"/>
    </source>
</evidence>
<evidence type="ECO:0000313" key="1">
    <source>
        <dbReference type="EMBL" id="MFD3394231.1"/>
    </source>
</evidence>
<organism evidence="1 2">
    <name type="scientific">Aquirufa avitistagni</name>
    <dbReference type="NCBI Taxonomy" id="3104728"/>
    <lineage>
        <taxon>Bacteria</taxon>
        <taxon>Pseudomonadati</taxon>
        <taxon>Bacteroidota</taxon>
        <taxon>Cytophagia</taxon>
        <taxon>Cytophagales</taxon>
        <taxon>Flectobacillaceae</taxon>
        <taxon>Aquirufa</taxon>
    </lineage>
</organism>
<accession>A0ABW6DBW2</accession>
<gene>
    <name evidence="1" type="ORF">U0R10_06335</name>
</gene>
<comment type="caution">
    <text evidence="1">The sequence shown here is derived from an EMBL/GenBank/DDBJ whole genome shotgun (WGS) entry which is preliminary data.</text>
</comment>
<dbReference type="Pfam" id="PF08889">
    <property type="entry name" value="WbqC"/>
    <property type="match status" value="1"/>
</dbReference>
<keyword evidence="2" id="KW-1185">Reference proteome</keyword>
<name>A0ABW6DBW2_9BACT</name>
<proteinExistence type="predicted"/>
<dbReference type="Proteomes" id="UP001598138">
    <property type="component" value="Unassembled WGS sequence"/>
</dbReference>
<dbReference type="RefSeq" id="WP_377983115.1">
    <property type="nucleotide sequence ID" value="NZ_JBBKXZ010000002.1"/>
</dbReference>
<dbReference type="InterPro" id="IPR014985">
    <property type="entry name" value="WbqC"/>
</dbReference>
<reference evidence="1 2" key="1">
    <citation type="submission" date="2024-03" db="EMBL/GenBank/DDBJ databases">
        <title>Aquirufa genome sequencing.</title>
        <authorList>
            <person name="Pitt A."/>
            <person name="Hahn M.W."/>
        </authorList>
    </citation>
    <scope>NUCLEOTIDE SEQUENCE [LARGE SCALE GENOMIC DNA]</scope>
    <source>
        <strain evidence="1 2">OSTEICH-129V</strain>
    </source>
</reference>